<comment type="caution">
    <text evidence="4">The sequence shown here is derived from an EMBL/GenBank/DDBJ whole genome shotgun (WGS) entry which is preliminary data.</text>
</comment>
<feature type="domain" description="Phosphoribosyltransferase" evidence="3">
    <location>
        <begin position="11"/>
        <end position="159"/>
    </location>
</feature>
<dbReference type="PANTHER" id="PTHR43340">
    <property type="entry name" value="HYPOXANTHINE-GUANINE PHOSPHORIBOSYLTRANSFERASE"/>
    <property type="match status" value="1"/>
</dbReference>
<proteinExistence type="predicted"/>
<dbReference type="RefSeq" id="WP_284359395.1">
    <property type="nucleotide sequence ID" value="NZ_BPFZ01000004.1"/>
</dbReference>
<organism evidence="4 5">
    <name type="scientific">Candidatus Phycosocius spiralis</name>
    <dbReference type="NCBI Taxonomy" id="2815099"/>
    <lineage>
        <taxon>Bacteria</taxon>
        <taxon>Pseudomonadati</taxon>
        <taxon>Pseudomonadota</taxon>
        <taxon>Alphaproteobacteria</taxon>
        <taxon>Caulobacterales</taxon>
        <taxon>Caulobacterales incertae sedis</taxon>
        <taxon>Candidatus Phycosocius</taxon>
    </lineage>
</organism>
<name>A0ABQ4PUV6_9PROT</name>
<protein>
    <submittedName>
        <fullName evidence="4">Hypoxanthine phosphoribosyltransferase</fullName>
    </submittedName>
</protein>
<dbReference type="PANTHER" id="PTHR43340:SF1">
    <property type="entry name" value="HYPOXANTHINE PHOSPHORIBOSYLTRANSFERASE"/>
    <property type="match status" value="1"/>
</dbReference>
<comment type="catalytic activity">
    <reaction evidence="2">
        <text>IMP + diphosphate = hypoxanthine + 5-phospho-alpha-D-ribose 1-diphosphate</text>
        <dbReference type="Rhea" id="RHEA:17973"/>
        <dbReference type="ChEBI" id="CHEBI:17368"/>
        <dbReference type="ChEBI" id="CHEBI:33019"/>
        <dbReference type="ChEBI" id="CHEBI:58017"/>
        <dbReference type="ChEBI" id="CHEBI:58053"/>
        <dbReference type="EC" id="2.4.2.8"/>
    </reaction>
    <physiologicalReaction direction="right-to-left" evidence="2">
        <dbReference type="Rhea" id="RHEA:17975"/>
    </physiologicalReaction>
</comment>
<sequence length="174" mass="18855">MKSNLDVIVSAQQIDQRIVALSRQIAEKLEPDAVVVGLLQGAFIFMADLIRGLAQQGRVLRTDFLWLSSYGDGQESTGRIHVLADLQKPINGCQILLVDDVYDTGRTILFAKGYLATKGAKEVLTCLLARKPLAKTLPPPDFLGFDLPNRFIVGYGLDDAGGGRGLPDICASKL</sequence>
<dbReference type="InterPro" id="IPR029057">
    <property type="entry name" value="PRTase-like"/>
</dbReference>
<dbReference type="EMBL" id="BPFZ01000004">
    <property type="protein sequence ID" value="GIU66763.1"/>
    <property type="molecule type" value="Genomic_DNA"/>
</dbReference>
<dbReference type="Pfam" id="PF00156">
    <property type="entry name" value="Pribosyltran"/>
    <property type="match status" value="1"/>
</dbReference>
<gene>
    <name evidence="4" type="ORF">PsB1_0917</name>
</gene>
<evidence type="ECO:0000256" key="1">
    <source>
        <dbReference type="ARBA" id="ARBA00048811"/>
    </source>
</evidence>
<keyword evidence="5" id="KW-1185">Reference proteome</keyword>
<evidence type="ECO:0000313" key="4">
    <source>
        <dbReference type="EMBL" id="GIU66763.1"/>
    </source>
</evidence>
<keyword evidence="4" id="KW-0328">Glycosyltransferase</keyword>
<accession>A0ABQ4PUV6</accession>
<keyword evidence="4" id="KW-0808">Transferase</keyword>
<evidence type="ECO:0000259" key="3">
    <source>
        <dbReference type="Pfam" id="PF00156"/>
    </source>
</evidence>
<reference evidence="4" key="2">
    <citation type="journal article" date="2023" name="ISME Commun">
        <title>Characterization of a bloom-associated alphaproteobacterial lineage, 'Candidatus Phycosocius': insights into freshwater algal-bacterial interactions.</title>
        <authorList>
            <person name="Tanabe Y."/>
            <person name="Yamaguchi H."/>
            <person name="Yoshida M."/>
            <person name="Kai A."/>
            <person name="Okazaki Y."/>
        </authorList>
    </citation>
    <scope>NUCLEOTIDE SEQUENCE</scope>
    <source>
        <strain evidence="4">BOTRYCO-1</strain>
    </source>
</reference>
<reference evidence="4" key="1">
    <citation type="submission" date="2021-05" db="EMBL/GenBank/DDBJ databases">
        <authorList>
            <person name="Tanabe Y."/>
        </authorList>
    </citation>
    <scope>NUCLEOTIDE SEQUENCE</scope>
    <source>
        <strain evidence="4">BOTRYCO-1</strain>
    </source>
</reference>
<evidence type="ECO:0000256" key="2">
    <source>
        <dbReference type="ARBA" id="ARBA00049402"/>
    </source>
</evidence>
<dbReference type="CDD" id="cd06223">
    <property type="entry name" value="PRTases_typeI"/>
    <property type="match status" value="1"/>
</dbReference>
<comment type="catalytic activity">
    <reaction evidence="1">
        <text>GMP + diphosphate = guanine + 5-phospho-alpha-D-ribose 1-diphosphate</text>
        <dbReference type="Rhea" id="RHEA:25424"/>
        <dbReference type="ChEBI" id="CHEBI:16235"/>
        <dbReference type="ChEBI" id="CHEBI:33019"/>
        <dbReference type="ChEBI" id="CHEBI:58017"/>
        <dbReference type="ChEBI" id="CHEBI:58115"/>
        <dbReference type="EC" id="2.4.2.8"/>
    </reaction>
    <physiologicalReaction direction="right-to-left" evidence="1">
        <dbReference type="Rhea" id="RHEA:25426"/>
    </physiologicalReaction>
</comment>
<dbReference type="InterPro" id="IPR000836">
    <property type="entry name" value="PRTase_dom"/>
</dbReference>
<dbReference type="Gene3D" id="3.40.50.2020">
    <property type="match status" value="1"/>
</dbReference>
<dbReference type="InterPro" id="IPR050408">
    <property type="entry name" value="HGPRT"/>
</dbReference>
<dbReference type="Proteomes" id="UP001161064">
    <property type="component" value="Unassembled WGS sequence"/>
</dbReference>
<dbReference type="SUPFAM" id="SSF53271">
    <property type="entry name" value="PRTase-like"/>
    <property type="match status" value="1"/>
</dbReference>
<dbReference type="GO" id="GO:0016757">
    <property type="term" value="F:glycosyltransferase activity"/>
    <property type="evidence" value="ECO:0007669"/>
    <property type="project" value="UniProtKB-KW"/>
</dbReference>
<evidence type="ECO:0000313" key="5">
    <source>
        <dbReference type="Proteomes" id="UP001161064"/>
    </source>
</evidence>